<keyword evidence="3" id="KW-1185">Reference proteome</keyword>
<dbReference type="InterPro" id="IPR052544">
    <property type="entry name" value="Bacteriocin_Proc_Enz"/>
</dbReference>
<dbReference type="CDD" id="cd02142">
    <property type="entry name" value="McbC_SagB-like_oxidoreductase"/>
    <property type="match status" value="1"/>
</dbReference>
<evidence type="ECO:0000313" key="2">
    <source>
        <dbReference type="EMBL" id="SDN98190.1"/>
    </source>
</evidence>
<evidence type="ECO:0000259" key="1">
    <source>
        <dbReference type="Pfam" id="PF00881"/>
    </source>
</evidence>
<dbReference type="RefSeq" id="WP_092066295.1">
    <property type="nucleotide sequence ID" value="NZ_FNIN01000014.1"/>
</dbReference>
<dbReference type="Gene3D" id="3.40.109.10">
    <property type="entry name" value="NADH Oxidase"/>
    <property type="match status" value="1"/>
</dbReference>
<evidence type="ECO:0000313" key="3">
    <source>
        <dbReference type="Proteomes" id="UP000199602"/>
    </source>
</evidence>
<sequence>MPDLKKSKGWKYFQETKFDRNTLPFLHPLRISSPRKSSKDQFLEIPLPEPQQDDFIDLLSKRRSCRSFAELPLDLEELSYILFAAYGVTGRAGFYTLKTAPSAGALYPCELYLQVNRVKSLDPGIYYFLPDNFCLKQIKLKDLSSEVQEASLGQGFVGRAAVNIFISAVFRQNMIKYGHRGLRYILLDAGHIAQNILLGAVSLGLGSCPVGAFFDDELNSLIGLDGEEESVLYVCSLGRIKT</sequence>
<reference evidence="2 3" key="1">
    <citation type="submission" date="2016-10" db="EMBL/GenBank/DDBJ databases">
        <authorList>
            <person name="de Groot N.N."/>
        </authorList>
    </citation>
    <scope>NUCLEOTIDE SEQUENCE [LARGE SCALE GENOMIC DNA]</scope>
    <source>
        <strain evidence="2 3">DSM 15269</strain>
    </source>
</reference>
<dbReference type="PANTHER" id="PTHR43745:SF2">
    <property type="entry name" value="NITROREDUCTASE MJ1384-RELATED"/>
    <property type="match status" value="1"/>
</dbReference>
<feature type="domain" description="Nitroreductase" evidence="1">
    <location>
        <begin position="60"/>
        <end position="238"/>
    </location>
</feature>
<dbReference type="STRING" id="206665.SAMN04488516_11434"/>
<dbReference type="InterPro" id="IPR029479">
    <property type="entry name" value="Nitroreductase"/>
</dbReference>
<dbReference type="EMBL" id="FNIN01000014">
    <property type="protein sequence ID" value="SDN98190.1"/>
    <property type="molecule type" value="Genomic_DNA"/>
</dbReference>
<dbReference type="InterPro" id="IPR020051">
    <property type="entry name" value="SagB-type_dehydrogenase"/>
</dbReference>
<dbReference type="NCBIfam" id="TIGR03605">
    <property type="entry name" value="antibiot_sagB"/>
    <property type="match status" value="1"/>
</dbReference>
<gene>
    <name evidence="2" type="ORF">SAMN04488516_11434</name>
</gene>
<dbReference type="SUPFAM" id="SSF55469">
    <property type="entry name" value="FMN-dependent nitroreductase-like"/>
    <property type="match status" value="1"/>
</dbReference>
<accession>A0A1H0FU71</accession>
<protein>
    <submittedName>
        <fullName evidence="2">SagB-type dehydrogenase domain-containing protein</fullName>
    </submittedName>
</protein>
<dbReference type="Pfam" id="PF00881">
    <property type="entry name" value="Nitroreductase"/>
    <property type="match status" value="1"/>
</dbReference>
<dbReference type="PANTHER" id="PTHR43745">
    <property type="entry name" value="NITROREDUCTASE MJ1384-RELATED"/>
    <property type="match status" value="1"/>
</dbReference>
<dbReference type="OrthoDB" id="9801593at2"/>
<dbReference type="GO" id="GO:0016491">
    <property type="term" value="F:oxidoreductase activity"/>
    <property type="evidence" value="ECO:0007669"/>
    <property type="project" value="InterPro"/>
</dbReference>
<name>A0A1H0FU71_9BACT</name>
<dbReference type="AlphaFoldDB" id="A0A1H0FU71"/>
<proteinExistence type="predicted"/>
<dbReference type="InterPro" id="IPR000415">
    <property type="entry name" value="Nitroreductase-like"/>
</dbReference>
<dbReference type="Proteomes" id="UP000199602">
    <property type="component" value="Unassembled WGS sequence"/>
</dbReference>
<organism evidence="2 3">
    <name type="scientific">Desulfonauticus submarinus</name>
    <dbReference type="NCBI Taxonomy" id="206665"/>
    <lineage>
        <taxon>Bacteria</taxon>
        <taxon>Pseudomonadati</taxon>
        <taxon>Thermodesulfobacteriota</taxon>
        <taxon>Desulfovibrionia</taxon>
        <taxon>Desulfovibrionales</taxon>
        <taxon>Desulfonauticaceae</taxon>
        <taxon>Desulfonauticus</taxon>
    </lineage>
</organism>